<gene>
    <name evidence="1" type="ORF">JOQ06_026059</name>
</gene>
<sequence>DASMCGFISVPSHASASLLLSARCQADSDISFLNRVTLCSRADLYQELYRARGFPDALIWDGSASLKHYKDEELYRDYDSQYGYCRRK</sequence>
<organism evidence="1 2">
    <name type="scientific">Pogonophryne albipinna</name>
    <dbReference type="NCBI Taxonomy" id="1090488"/>
    <lineage>
        <taxon>Eukaryota</taxon>
        <taxon>Metazoa</taxon>
        <taxon>Chordata</taxon>
        <taxon>Craniata</taxon>
        <taxon>Vertebrata</taxon>
        <taxon>Euteleostomi</taxon>
        <taxon>Actinopterygii</taxon>
        <taxon>Neopterygii</taxon>
        <taxon>Teleostei</taxon>
        <taxon>Neoteleostei</taxon>
        <taxon>Acanthomorphata</taxon>
        <taxon>Eupercaria</taxon>
        <taxon>Perciformes</taxon>
        <taxon>Notothenioidei</taxon>
        <taxon>Pogonophryne</taxon>
    </lineage>
</organism>
<evidence type="ECO:0000313" key="1">
    <source>
        <dbReference type="EMBL" id="KAJ4919931.1"/>
    </source>
</evidence>
<protein>
    <submittedName>
        <fullName evidence="1">Uncharacterized protein</fullName>
    </submittedName>
</protein>
<keyword evidence="2" id="KW-1185">Reference proteome</keyword>
<feature type="non-terminal residue" evidence="1">
    <location>
        <position position="1"/>
    </location>
</feature>
<reference evidence="1" key="1">
    <citation type="submission" date="2022-11" db="EMBL/GenBank/DDBJ databases">
        <title>Chromosome-level genome of Pogonophryne albipinna.</title>
        <authorList>
            <person name="Jo E."/>
        </authorList>
    </citation>
    <scope>NUCLEOTIDE SEQUENCE</scope>
    <source>
        <strain evidence="1">SGF0006</strain>
        <tissue evidence="1">Muscle</tissue>
    </source>
</reference>
<accession>A0AAD6F3I6</accession>
<dbReference type="EMBL" id="JAPTMU010000239">
    <property type="protein sequence ID" value="KAJ4919931.1"/>
    <property type="molecule type" value="Genomic_DNA"/>
</dbReference>
<evidence type="ECO:0000313" key="2">
    <source>
        <dbReference type="Proteomes" id="UP001219934"/>
    </source>
</evidence>
<dbReference type="AlphaFoldDB" id="A0AAD6F3I6"/>
<dbReference type="Proteomes" id="UP001219934">
    <property type="component" value="Unassembled WGS sequence"/>
</dbReference>
<comment type="caution">
    <text evidence="1">The sequence shown here is derived from an EMBL/GenBank/DDBJ whole genome shotgun (WGS) entry which is preliminary data.</text>
</comment>
<feature type="non-terminal residue" evidence="1">
    <location>
        <position position="88"/>
    </location>
</feature>
<name>A0AAD6F3I6_9TELE</name>
<proteinExistence type="predicted"/>